<evidence type="ECO:0000256" key="7">
    <source>
        <dbReference type="RuleBase" id="RU004006"/>
    </source>
</evidence>
<dbReference type="Gene3D" id="3.90.470.10">
    <property type="entry name" value="Ribosomal protein L22/L17"/>
    <property type="match status" value="1"/>
</dbReference>
<dbReference type="GO" id="GO:0003735">
    <property type="term" value="F:structural constituent of ribosome"/>
    <property type="evidence" value="ECO:0007669"/>
    <property type="project" value="InterPro"/>
</dbReference>
<dbReference type="InterPro" id="IPR005727">
    <property type="entry name" value="Ribosomal_uL22_bac/chlpt-type"/>
</dbReference>
<comment type="subunit">
    <text evidence="7">Part of the 50S ribosomal subunit.</text>
</comment>
<protein>
    <recommendedName>
        <fullName evidence="8">50S ribosomal protein L22</fullName>
    </recommendedName>
</protein>
<evidence type="ECO:0000256" key="5">
    <source>
        <dbReference type="ARBA" id="ARBA00023274"/>
    </source>
</evidence>
<dbReference type="GO" id="GO:0006412">
    <property type="term" value="P:translation"/>
    <property type="evidence" value="ECO:0007669"/>
    <property type="project" value="InterPro"/>
</dbReference>
<dbReference type="PANTHER" id="PTHR13501">
    <property type="entry name" value="CHLOROPLAST 50S RIBOSOMAL PROTEIN L22-RELATED"/>
    <property type="match status" value="1"/>
</dbReference>
<dbReference type="EMBL" id="MGFH01000065">
    <property type="protein sequence ID" value="OGM06375.1"/>
    <property type="molecule type" value="Genomic_DNA"/>
</dbReference>
<evidence type="ECO:0000313" key="10">
    <source>
        <dbReference type="Proteomes" id="UP000178735"/>
    </source>
</evidence>
<dbReference type="InterPro" id="IPR047867">
    <property type="entry name" value="Ribosomal_uL22_bac/org-type"/>
</dbReference>
<dbReference type="SUPFAM" id="SSF54843">
    <property type="entry name" value="Ribosomal protein L22"/>
    <property type="match status" value="1"/>
</dbReference>
<dbReference type="InterPro" id="IPR036394">
    <property type="entry name" value="Ribosomal_uL22_sf"/>
</dbReference>
<dbReference type="GO" id="GO:0022625">
    <property type="term" value="C:cytosolic large ribosomal subunit"/>
    <property type="evidence" value="ECO:0007669"/>
    <property type="project" value="TreeGrafter"/>
</dbReference>
<keyword evidence="5 6" id="KW-0687">Ribonucleoprotein</keyword>
<evidence type="ECO:0000313" key="9">
    <source>
        <dbReference type="EMBL" id="OGM06375.1"/>
    </source>
</evidence>
<comment type="function">
    <text evidence="8">This protein binds specifically to 23S rRNA; its binding is stimulated by other ribosomal proteins, e.g., L4, L17, and L20. It is important during the early stages of 50S assembly. It makes multiple contacts with different domains of the 23S rRNA in the assembled 50S subunit and ribosome.</text>
</comment>
<dbReference type="NCBIfam" id="TIGR01044">
    <property type="entry name" value="rplV_bact"/>
    <property type="match status" value="1"/>
</dbReference>
<sequence>MLVSEAKLREKFYNQNRQNGANKRSRKELKTMFNADRNKKAGVRASANVQRGSARKFNRVLDLIRSKALNEAIAILKFTPTRAARLIEKVVLSAMANAENTRNWDAENLIVHRAYVEQGPTIP</sequence>
<keyword evidence="2 7" id="KW-0699">rRNA-binding</keyword>
<dbReference type="PANTHER" id="PTHR13501:SF8">
    <property type="entry name" value="LARGE RIBOSOMAL SUBUNIT PROTEIN UL22M"/>
    <property type="match status" value="1"/>
</dbReference>
<dbReference type="STRING" id="1817813.A2008_05605"/>
<evidence type="ECO:0000256" key="4">
    <source>
        <dbReference type="ARBA" id="ARBA00022980"/>
    </source>
</evidence>
<proteinExistence type="inferred from homology"/>
<evidence type="ECO:0000256" key="2">
    <source>
        <dbReference type="ARBA" id="ARBA00022730"/>
    </source>
</evidence>
<dbReference type="Proteomes" id="UP000178735">
    <property type="component" value="Unassembled WGS sequence"/>
</dbReference>
<evidence type="ECO:0000256" key="3">
    <source>
        <dbReference type="ARBA" id="ARBA00022884"/>
    </source>
</evidence>
<dbReference type="InterPro" id="IPR001063">
    <property type="entry name" value="Ribosomal_uL22"/>
</dbReference>
<comment type="caution">
    <text evidence="9">The sequence shown here is derived from an EMBL/GenBank/DDBJ whole genome shotgun (WGS) entry which is preliminary data.</text>
</comment>
<evidence type="ECO:0000256" key="6">
    <source>
        <dbReference type="RuleBase" id="RU004005"/>
    </source>
</evidence>
<evidence type="ECO:0000256" key="1">
    <source>
        <dbReference type="ARBA" id="ARBA00009451"/>
    </source>
</evidence>
<keyword evidence="3 7" id="KW-0694">RNA-binding</keyword>
<organism evidence="9 10">
    <name type="scientific">Candidatus Wallbacteria bacterium GWC2_49_35</name>
    <dbReference type="NCBI Taxonomy" id="1817813"/>
    <lineage>
        <taxon>Bacteria</taxon>
        <taxon>Candidatus Walliibacteriota</taxon>
    </lineage>
</organism>
<gene>
    <name evidence="9" type="ORF">A2008_05605</name>
</gene>
<feature type="non-terminal residue" evidence="9">
    <location>
        <position position="123"/>
    </location>
</feature>
<reference evidence="9 10" key="1">
    <citation type="journal article" date="2016" name="Nat. Commun.">
        <title>Thousands of microbial genomes shed light on interconnected biogeochemical processes in an aquifer system.</title>
        <authorList>
            <person name="Anantharaman K."/>
            <person name="Brown C.T."/>
            <person name="Hug L.A."/>
            <person name="Sharon I."/>
            <person name="Castelle C.J."/>
            <person name="Probst A.J."/>
            <person name="Thomas B.C."/>
            <person name="Singh A."/>
            <person name="Wilkins M.J."/>
            <person name="Karaoz U."/>
            <person name="Brodie E.L."/>
            <person name="Williams K.H."/>
            <person name="Hubbard S.S."/>
            <person name="Banfield J.F."/>
        </authorList>
    </citation>
    <scope>NUCLEOTIDE SEQUENCE [LARGE SCALE GENOMIC DNA]</scope>
</reference>
<dbReference type="AlphaFoldDB" id="A0A1F7WWB3"/>
<name>A0A1F7WWB3_9BACT</name>
<evidence type="ECO:0000256" key="8">
    <source>
        <dbReference type="RuleBase" id="RU004008"/>
    </source>
</evidence>
<keyword evidence="4 6" id="KW-0689">Ribosomal protein</keyword>
<accession>A0A1F7WWB3</accession>
<dbReference type="GO" id="GO:0019843">
    <property type="term" value="F:rRNA binding"/>
    <property type="evidence" value="ECO:0007669"/>
    <property type="project" value="UniProtKB-KW"/>
</dbReference>
<dbReference type="Pfam" id="PF00237">
    <property type="entry name" value="Ribosomal_L22"/>
    <property type="match status" value="1"/>
</dbReference>
<comment type="similarity">
    <text evidence="1 6">Belongs to the universal ribosomal protein uL22 family.</text>
</comment>